<name>A0A060SNI2_PYCCI</name>
<accession>A0A060SNI2</accession>
<dbReference type="AlphaFoldDB" id="A0A060SNI2"/>
<keyword evidence="3" id="KW-1185">Reference proteome</keyword>
<evidence type="ECO:0000313" key="2">
    <source>
        <dbReference type="EMBL" id="CDO75945.1"/>
    </source>
</evidence>
<evidence type="ECO:0000313" key="3">
    <source>
        <dbReference type="Proteomes" id="UP000029665"/>
    </source>
</evidence>
<feature type="region of interest" description="Disordered" evidence="1">
    <location>
        <begin position="158"/>
        <end position="232"/>
    </location>
</feature>
<dbReference type="OrthoDB" id="2757513at2759"/>
<dbReference type="OMA" id="QWSETHI"/>
<proteinExistence type="predicted"/>
<reference evidence="2" key="1">
    <citation type="submission" date="2014-01" db="EMBL/GenBank/DDBJ databases">
        <title>The genome of the white-rot fungus Pycnoporus cinnabarinus: a basidiomycete model with a versatile arsenal for lignocellulosic biomass breakdown.</title>
        <authorList>
            <person name="Levasseur A."/>
            <person name="Lomascolo A."/>
            <person name="Ruiz-Duenas F.J."/>
            <person name="Uzan E."/>
            <person name="Piumi F."/>
            <person name="Kues U."/>
            <person name="Ram A.F.J."/>
            <person name="Murat C."/>
            <person name="Haon M."/>
            <person name="Benoit I."/>
            <person name="Arfi Y."/>
            <person name="Chevret D."/>
            <person name="Drula E."/>
            <person name="Kwon M.J."/>
            <person name="Gouret P."/>
            <person name="Lesage-Meessen L."/>
            <person name="Lombard V."/>
            <person name="Mariette J."/>
            <person name="Noirot C."/>
            <person name="Park J."/>
            <person name="Patyshakuliyeva A."/>
            <person name="Wieneger R.A.B."/>
            <person name="Wosten H.A.B."/>
            <person name="Martin F."/>
            <person name="Coutinho P.M."/>
            <person name="de Vries R."/>
            <person name="Martinez A.T."/>
            <person name="Klopp C."/>
            <person name="Pontarotti P."/>
            <person name="Henrissat B."/>
            <person name="Record E."/>
        </authorList>
    </citation>
    <scope>NUCLEOTIDE SEQUENCE [LARGE SCALE GENOMIC DNA]</scope>
    <source>
        <strain evidence="2">BRFM137</strain>
    </source>
</reference>
<comment type="caution">
    <text evidence="2">The sequence shown here is derived from an EMBL/GenBank/DDBJ whole genome shotgun (WGS) entry which is preliminary data.</text>
</comment>
<organism evidence="2 3">
    <name type="scientific">Pycnoporus cinnabarinus</name>
    <name type="common">Cinnabar-red polypore</name>
    <name type="synonym">Trametes cinnabarina</name>
    <dbReference type="NCBI Taxonomy" id="5643"/>
    <lineage>
        <taxon>Eukaryota</taxon>
        <taxon>Fungi</taxon>
        <taxon>Dikarya</taxon>
        <taxon>Basidiomycota</taxon>
        <taxon>Agaricomycotina</taxon>
        <taxon>Agaricomycetes</taxon>
        <taxon>Polyporales</taxon>
        <taxon>Polyporaceae</taxon>
        <taxon>Trametes</taxon>
    </lineage>
</organism>
<dbReference type="STRING" id="5643.A0A060SNI2"/>
<feature type="compositionally biased region" description="Polar residues" evidence="1">
    <location>
        <begin position="203"/>
        <end position="232"/>
    </location>
</feature>
<gene>
    <name evidence="2" type="ORF">BN946_scf184873.g34</name>
</gene>
<evidence type="ECO:0000256" key="1">
    <source>
        <dbReference type="SAM" id="MobiDB-lite"/>
    </source>
</evidence>
<dbReference type="Proteomes" id="UP000029665">
    <property type="component" value="Unassembled WGS sequence"/>
</dbReference>
<dbReference type="HOGENOM" id="CLU_079696_0_0_1"/>
<dbReference type="EMBL" id="CCBP010000311">
    <property type="protein sequence ID" value="CDO75945.1"/>
    <property type="molecule type" value="Genomic_DNA"/>
</dbReference>
<sequence>MRERAPSPQDPPTESQAGAWYVSLGKGRSRKTQKPLFCPGGKFTDPFPVVFKVPSEELADEILTYQEAIKVVEGASDVYERVRLIYTLPQGNNILKDYIESSVGHGLYPVCWGNECAVFLNVDDARNATKAIEKPIWRKLPSFKRALAYMVSRGKSDRSTSFVSLPEPQLETSAEDDEPSVFPIPVTPRRPARTQATPTATPSGSLRTATPSGSSRTQVTTTHPVSQPACTADARSSGSSLLSNLMFDLSIADLSIEGEWVYQHTRDLRGIKASHAFPVVSSTRVPSCGRALDTFLQAFGYDVDSKLLVAYACKHSTTI</sequence>
<protein>
    <submittedName>
        <fullName evidence="2">Uncharacterized protein</fullName>
    </submittedName>
</protein>
<feature type="compositionally biased region" description="Low complexity" evidence="1">
    <location>
        <begin position="187"/>
        <end position="202"/>
    </location>
</feature>